<dbReference type="Pfam" id="PF11706">
    <property type="entry name" value="zf-CGNR"/>
    <property type="match status" value="1"/>
</dbReference>
<dbReference type="InterPro" id="IPR023286">
    <property type="entry name" value="ABATE_dom_sf"/>
</dbReference>
<dbReference type="EMBL" id="LMWP01000005">
    <property type="protein sequence ID" value="KUN31569.1"/>
    <property type="molecule type" value="Genomic_DNA"/>
</dbReference>
<proteinExistence type="predicted"/>
<dbReference type="Proteomes" id="UP000053398">
    <property type="component" value="Unassembled WGS sequence"/>
</dbReference>
<name>A0A124HP98_STRCK</name>
<evidence type="ECO:0000313" key="2">
    <source>
        <dbReference type="EMBL" id="KUN31569.1"/>
    </source>
</evidence>
<evidence type="ECO:0000313" key="3">
    <source>
        <dbReference type="Proteomes" id="UP000053398"/>
    </source>
</evidence>
<dbReference type="AlphaFoldDB" id="A0A124HP98"/>
<dbReference type="RefSeq" id="WP_059262020.1">
    <property type="nucleotide sequence ID" value="NZ_KQ948352.1"/>
</dbReference>
<feature type="domain" description="Zinc finger CGNR" evidence="1">
    <location>
        <begin position="149"/>
        <end position="191"/>
    </location>
</feature>
<dbReference type="Gene3D" id="1.10.3300.10">
    <property type="entry name" value="Jann2411-like domain"/>
    <property type="match status" value="1"/>
</dbReference>
<dbReference type="InterPro" id="IPR010852">
    <property type="entry name" value="ABATE"/>
</dbReference>
<comment type="caution">
    <text evidence="2">The sequence shown here is derived from an EMBL/GenBank/DDBJ whole genome shotgun (WGS) entry which is preliminary data.</text>
</comment>
<sequence>MNRPGSIVFRQGAGRLSLDFLRTLRYRGDAGEVEELRTPDELLAWAEQCCACAPAAGSRPVRQEDVNRAREAREVLYGLLAGRLDGTGPVPVPAEVRARLNAWASAPPPVPHLDAAGRLWWQAVDVAGAVLSLVARDALDLVTSPAMERVRRCAGPRCGALFLDNSRPGSRRWCSMGACGNHEKKRARRERTVPASG</sequence>
<accession>A0A124HP98</accession>
<reference evidence="2 3" key="1">
    <citation type="submission" date="2015-10" db="EMBL/GenBank/DDBJ databases">
        <title>Draft genome sequence of Streptomyces corchorusii DSM 40340, type strain for the species Streptomyces corchorusii.</title>
        <authorList>
            <person name="Ruckert C."/>
            <person name="Winkler A."/>
            <person name="Kalinowski J."/>
            <person name="Kampfer P."/>
            <person name="Glaeser S."/>
        </authorList>
    </citation>
    <scope>NUCLEOTIDE SEQUENCE [LARGE SCALE GENOMIC DNA]</scope>
    <source>
        <strain evidence="2 3">DSM 40340</strain>
    </source>
</reference>
<dbReference type="Pfam" id="PF07336">
    <property type="entry name" value="ABATE"/>
    <property type="match status" value="1"/>
</dbReference>
<evidence type="ECO:0000259" key="1">
    <source>
        <dbReference type="Pfam" id="PF11706"/>
    </source>
</evidence>
<organism evidence="2 3">
    <name type="scientific">Streptomyces corchorusii</name>
    <name type="common">Streptomyces chibaensis</name>
    <dbReference type="NCBI Taxonomy" id="1903"/>
    <lineage>
        <taxon>Bacteria</taxon>
        <taxon>Bacillati</taxon>
        <taxon>Actinomycetota</taxon>
        <taxon>Actinomycetes</taxon>
        <taxon>Kitasatosporales</taxon>
        <taxon>Streptomycetaceae</taxon>
        <taxon>Streptomyces</taxon>
    </lineage>
</organism>
<gene>
    <name evidence="2" type="ORF">AQJ11_05070</name>
</gene>
<dbReference type="SUPFAM" id="SSF160904">
    <property type="entry name" value="Jann2411-like"/>
    <property type="match status" value="1"/>
</dbReference>
<dbReference type="PANTHER" id="PTHR35525:SF3">
    <property type="entry name" value="BLL6575 PROTEIN"/>
    <property type="match status" value="1"/>
</dbReference>
<dbReference type="PANTHER" id="PTHR35525">
    <property type="entry name" value="BLL6575 PROTEIN"/>
    <property type="match status" value="1"/>
</dbReference>
<protein>
    <recommendedName>
        <fullName evidence="1">Zinc finger CGNR domain-containing protein</fullName>
    </recommendedName>
</protein>
<keyword evidence="3" id="KW-1185">Reference proteome</keyword>
<dbReference type="InterPro" id="IPR021005">
    <property type="entry name" value="Znf_CGNR"/>
</dbReference>